<organism evidence="1 2">
    <name type="scientific">Clonostachys rhizophaga</name>
    <dbReference type="NCBI Taxonomy" id="160324"/>
    <lineage>
        <taxon>Eukaryota</taxon>
        <taxon>Fungi</taxon>
        <taxon>Dikarya</taxon>
        <taxon>Ascomycota</taxon>
        <taxon>Pezizomycotina</taxon>
        <taxon>Sordariomycetes</taxon>
        <taxon>Hypocreomycetidae</taxon>
        <taxon>Hypocreales</taxon>
        <taxon>Bionectriaceae</taxon>
        <taxon>Clonostachys</taxon>
    </lineage>
</organism>
<evidence type="ECO:0008006" key="3">
    <source>
        <dbReference type="Google" id="ProtNLM"/>
    </source>
</evidence>
<keyword evidence="2" id="KW-1185">Reference proteome</keyword>
<dbReference type="EMBL" id="CABFNQ020000730">
    <property type="protein sequence ID" value="CAH0027671.1"/>
    <property type="molecule type" value="Genomic_DNA"/>
</dbReference>
<sequence>MPTLVTLPVEVIAEILRKLPDRESLTAASLTYRTLNSCIEAHRFITADVTEADVGEALLSYLTVAYLGASLPRPFERASFLISNLYEAPEIIRAEYQNMPLNEIRRIGRFHDYVCSLVHEWASDSWTHMNGEKFRWLRAVYRFEIFVHFFRVRGVVEPTLAELRDSFLARHPPWELEQFAAVHDFLKERLIYSTLKTVGRYRAGAFGPYEANWKTWLSQGLDFLRRVEQAESNEDQRDILVTGLANGTAQPRNSIIDYQMGVAERMLDSALPYFSEGQIEAMIPAATRNDDTDEGPYTAWRLAHTGTHDYRWVANPEKETLRMIGYVFWDRDRIERWDLEALCGWLKDGADSISTPSDQESTETTWPSMPNFPTTWAQVLRGRRWR</sequence>
<protein>
    <recommendedName>
        <fullName evidence="3">F-box domain-containing protein</fullName>
    </recommendedName>
</protein>
<dbReference type="OrthoDB" id="5427059at2759"/>
<dbReference type="AlphaFoldDB" id="A0A9N9YR42"/>
<evidence type="ECO:0000313" key="2">
    <source>
        <dbReference type="Proteomes" id="UP000696573"/>
    </source>
</evidence>
<accession>A0A9N9YR42</accession>
<evidence type="ECO:0000313" key="1">
    <source>
        <dbReference type="EMBL" id="CAH0027671.1"/>
    </source>
</evidence>
<dbReference type="Proteomes" id="UP000696573">
    <property type="component" value="Unassembled WGS sequence"/>
</dbReference>
<proteinExistence type="predicted"/>
<comment type="caution">
    <text evidence="1">The sequence shown here is derived from an EMBL/GenBank/DDBJ whole genome shotgun (WGS) entry which is preliminary data.</text>
</comment>
<name>A0A9N9YR42_9HYPO</name>
<gene>
    <name evidence="1" type="ORF">CRHIZ90672A_00001637</name>
</gene>
<reference evidence="1" key="1">
    <citation type="submission" date="2021-10" db="EMBL/GenBank/DDBJ databases">
        <authorList>
            <person name="Piombo E."/>
        </authorList>
    </citation>
    <scope>NUCLEOTIDE SEQUENCE</scope>
</reference>